<name>A0A853DX61_9MICO</name>
<evidence type="ECO:0000256" key="2">
    <source>
        <dbReference type="ARBA" id="ARBA00022481"/>
    </source>
</evidence>
<evidence type="ECO:0000256" key="5">
    <source>
        <dbReference type="ARBA" id="ARBA00023136"/>
    </source>
</evidence>
<dbReference type="AlphaFoldDB" id="A0A853DX61"/>
<evidence type="ECO:0000313" key="7">
    <source>
        <dbReference type="EMBL" id="NYK10745.1"/>
    </source>
</evidence>
<keyword evidence="4 6" id="KW-1133">Transmembrane helix</keyword>
<dbReference type="SUPFAM" id="SSF54523">
    <property type="entry name" value="Pili subunits"/>
    <property type="match status" value="1"/>
</dbReference>
<dbReference type="Proteomes" id="UP000521075">
    <property type="component" value="Unassembled WGS sequence"/>
</dbReference>
<evidence type="ECO:0000256" key="3">
    <source>
        <dbReference type="ARBA" id="ARBA00022692"/>
    </source>
</evidence>
<evidence type="ECO:0000256" key="6">
    <source>
        <dbReference type="SAM" id="Phobius"/>
    </source>
</evidence>
<dbReference type="RefSeq" id="WP_179701423.1">
    <property type="nucleotide sequence ID" value="NZ_BAAAHA010000014.1"/>
</dbReference>
<keyword evidence="5 6" id="KW-0472">Membrane</keyword>
<keyword evidence="8" id="KW-1185">Reference proteome</keyword>
<dbReference type="GO" id="GO:0015627">
    <property type="term" value="C:type II protein secretion system complex"/>
    <property type="evidence" value="ECO:0007669"/>
    <property type="project" value="InterPro"/>
</dbReference>
<dbReference type="PANTHER" id="PTHR30093">
    <property type="entry name" value="GENERAL SECRETION PATHWAY PROTEIN G"/>
    <property type="match status" value="1"/>
</dbReference>
<organism evidence="7 8">
    <name type="scientific">Leifsonia naganoensis</name>
    <dbReference type="NCBI Taxonomy" id="150025"/>
    <lineage>
        <taxon>Bacteria</taxon>
        <taxon>Bacillati</taxon>
        <taxon>Actinomycetota</taxon>
        <taxon>Actinomycetes</taxon>
        <taxon>Micrococcales</taxon>
        <taxon>Microbacteriaceae</taxon>
        <taxon>Leifsonia</taxon>
    </lineage>
</organism>
<dbReference type="InterPro" id="IPR000983">
    <property type="entry name" value="Bac_GSPG_pilin"/>
</dbReference>
<evidence type="ECO:0000313" key="8">
    <source>
        <dbReference type="Proteomes" id="UP000521075"/>
    </source>
</evidence>
<sequence length="147" mass="15413">MYFRLMGKLNARRKGLLEEGEKGFTLIELLVVVIIIGILAAIAIPVYLGIQDNAKDSAIKSDLTNAKTAIVGYYTDNPNATALPTNGLADLTKYGYSKTDGVTLTLSTAPTTTGSTFCISGTRTGNTDATAHTFSINDTAGVKTGAC</sequence>
<dbReference type="Gene3D" id="3.30.700.10">
    <property type="entry name" value="Glycoprotein, Type 4 Pilin"/>
    <property type="match status" value="1"/>
</dbReference>
<proteinExistence type="predicted"/>
<evidence type="ECO:0000256" key="1">
    <source>
        <dbReference type="ARBA" id="ARBA00004167"/>
    </source>
</evidence>
<keyword evidence="3 6" id="KW-0812">Transmembrane</keyword>
<dbReference type="GO" id="GO:0016020">
    <property type="term" value="C:membrane"/>
    <property type="evidence" value="ECO:0007669"/>
    <property type="project" value="UniProtKB-SubCell"/>
</dbReference>
<reference evidence="7 8" key="1">
    <citation type="submission" date="2020-07" db="EMBL/GenBank/DDBJ databases">
        <title>Sequencing the genomes of 1000 actinobacteria strains.</title>
        <authorList>
            <person name="Klenk H.-P."/>
        </authorList>
    </citation>
    <scope>NUCLEOTIDE SEQUENCE [LARGE SCALE GENOMIC DNA]</scope>
    <source>
        <strain evidence="7 8">DSM 15166</strain>
    </source>
</reference>
<dbReference type="EMBL" id="JACCHJ010000001">
    <property type="protein sequence ID" value="NYK10745.1"/>
    <property type="molecule type" value="Genomic_DNA"/>
</dbReference>
<comment type="subcellular location">
    <subcellularLocation>
        <location evidence="1">Membrane</location>
        <topology evidence="1">Single-pass membrane protein</topology>
    </subcellularLocation>
</comment>
<evidence type="ECO:0000256" key="4">
    <source>
        <dbReference type="ARBA" id="ARBA00022989"/>
    </source>
</evidence>
<dbReference type="PANTHER" id="PTHR30093:SF44">
    <property type="entry name" value="TYPE II SECRETION SYSTEM CORE PROTEIN G"/>
    <property type="match status" value="1"/>
</dbReference>
<gene>
    <name evidence="7" type="ORF">HNR14_002626</name>
</gene>
<dbReference type="InterPro" id="IPR012902">
    <property type="entry name" value="N_methyl_site"/>
</dbReference>
<feature type="transmembrane region" description="Helical" evidence="6">
    <location>
        <begin position="26"/>
        <end position="50"/>
    </location>
</feature>
<dbReference type="Pfam" id="PF07963">
    <property type="entry name" value="N_methyl"/>
    <property type="match status" value="1"/>
</dbReference>
<dbReference type="PRINTS" id="PR00813">
    <property type="entry name" value="BCTERIALGSPG"/>
</dbReference>
<accession>A0A853DX61</accession>
<comment type="caution">
    <text evidence="7">The sequence shown here is derived from an EMBL/GenBank/DDBJ whole genome shotgun (WGS) entry which is preliminary data.</text>
</comment>
<dbReference type="InterPro" id="IPR045584">
    <property type="entry name" value="Pilin-like"/>
</dbReference>
<protein>
    <submittedName>
        <fullName evidence="7">Prepilin-type N-terminal cleavage/methylation domain-containing protein</fullName>
    </submittedName>
</protein>
<keyword evidence="2" id="KW-0488">Methylation</keyword>
<dbReference type="PROSITE" id="PS00409">
    <property type="entry name" value="PROKAR_NTER_METHYL"/>
    <property type="match status" value="1"/>
</dbReference>
<dbReference type="NCBIfam" id="TIGR02532">
    <property type="entry name" value="IV_pilin_GFxxxE"/>
    <property type="match status" value="1"/>
</dbReference>
<dbReference type="GO" id="GO:0015628">
    <property type="term" value="P:protein secretion by the type II secretion system"/>
    <property type="evidence" value="ECO:0007669"/>
    <property type="project" value="InterPro"/>
</dbReference>